<dbReference type="Proteomes" id="UP001058072">
    <property type="component" value="Chromosome"/>
</dbReference>
<dbReference type="InterPro" id="IPR001539">
    <property type="entry name" value="Peptidase_U32"/>
</dbReference>
<dbReference type="RefSeq" id="WP_055244872.1">
    <property type="nucleotide sequence ID" value="NZ_CP071250.1"/>
</dbReference>
<organism evidence="2 3">
    <name type="scientific">Turicibacter bilis</name>
    <dbReference type="NCBI Taxonomy" id="2735723"/>
    <lineage>
        <taxon>Bacteria</taxon>
        <taxon>Bacillati</taxon>
        <taxon>Bacillota</taxon>
        <taxon>Erysipelotrichia</taxon>
        <taxon>Erysipelotrichales</taxon>
        <taxon>Turicibacteraceae</taxon>
        <taxon>Turicibacter</taxon>
    </lineage>
</organism>
<evidence type="ECO:0000313" key="2">
    <source>
        <dbReference type="EMBL" id="UUF08832.1"/>
    </source>
</evidence>
<evidence type="ECO:0000259" key="1">
    <source>
        <dbReference type="Pfam" id="PF12392"/>
    </source>
</evidence>
<accession>A0A9Q9FFQ1</accession>
<gene>
    <name evidence="2" type="ORF">J0J70_02130</name>
</gene>
<proteinExistence type="predicted"/>
<dbReference type="PROSITE" id="PS01276">
    <property type="entry name" value="PEPTIDASE_U32"/>
    <property type="match status" value="1"/>
</dbReference>
<dbReference type="PANTHER" id="PTHR30217:SF10">
    <property type="entry name" value="23S RRNA 5-HYDROXYCYTIDINE C2501 SYNTHASE"/>
    <property type="match status" value="1"/>
</dbReference>
<dbReference type="Pfam" id="PF01136">
    <property type="entry name" value="Peptidase_U32"/>
    <property type="match status" value="2"/>
</dbReference>
<dbReference type="Pfam" id="PF12392">
    <property type="entry name" value="DUF3656"/>
    <property type="match status" value="1"/>
</dbReference>
<reference evidence="2" key="1">
    <citation type="submission" date="2021-03" db="EMBL/GenBank/DDBJ databases">
        <title>Comparative Genomics and Metabolomics in the genus Turicibacter.</title>
        <authorList>
            <person name="Maki J."/>
            <person name="Looft T."/>
        </authorList>
    </citation>
    <scope>NUCLEOTIDE SEQUENCE</scope>
    <source>
        <strain evidence="2">ISU324</strain>
    </source>
</reference>
<dbReference type="EMBL" id="CP071250">
    <property type="protein sequence ID" value="UUF08832.1"/>
    <property type="molecule type" value="Genomic_DNA"/>
</dbReference>
<name>A0A9Q9FFQ1_9FIRM</name>
<dbReference type="AlphaFoldDB" id="A0A9Q9FFQ1"/>
<evidence type="ECO:0000313" key="3">
    <source>
        <dbReference type="Proteomes" id="UP001058072"/>
    </source>
</evidence>
<dbReference type="InterPro" id="IPR051454">
    <property type="entry name" value="RNA/ubiquinone_mod_enzymes"/>
</dbReference>
<sequence length="801" mass="89845">MSTIELLAPVGHREGLLAAVTNGADAIYVGGAAFGARKEAAFTNEELIEVIKFSHLHNVKVYVTVNTTIFDQELEALKEYIHFLYLNDVDAIIVQDIGVAHLVKQMYPDFELHFSTQMTLHNTKGVEFAKQFGADRVVVARENTLEEIKAMKQAVDIDLEVFVHGALCVCYSGQCLMSSMIGARSGNRGACAQTCRLPYELVDLSSGETLDSNVGDFLLSPKDLKTIDEIGELIEAGVTSFKIEGRLKKPEYVATVVKAYREAIDQYVETRRVKISKQTHADMDQIFSRGFTKGFLFGDKGLNWMSADRPNHKGILIGEVVNVKGKRVTINLKSPLEVGDGLRFVGLNSKDQGLQVQKMFVKGNDVKLANPGNVDLDAPFPVSKGMKVYKTTSVSLAKRVEVTEKSVPKIDIYGEVSAKLGEPLKIMAWDNDSNMVTVETEEVFETATNTPLSQDRLKQQLEKTGSTAFSFAYININMDEGITMPISIINKIRRELLEKLEKNRTQHHAGRQRREIQPTVSNLDTTTITPQLTVSVRNIKQLQTVLNHNIETIYYKDIKTLKKAVELGAAHGVTIIPQLPRIIDDSEIEQATQIIESLPLQTIMLGEYGMYHALQNKGYTFLTDFAFNTNNVQSIQALKQLGVSQVTLSYEINQKQLRGLVKQSPLPTEMIVYTRIPMMITKHCPVKLLNQQEFCRMCLSTPFGLRDRKNKILPLLRTGNCITEIFNSQHLILIEFLSELQKMGVQSFRLEFTNENEATMTQAIHAYQTALQTGKVDSDWLAQYKNSDDYTKGHYHRGVCI</sequence>
<dbReference type="InterPro" id="IPR020988">
    <property type="entry name" value="Pept_U32_collagenase"/>
</dbReference>
<feature type="domain" description="Peptidase U32 collagenase" evidence="1">
    <location>
        <begin position="388"/>
        <end position="504"/>
    </location>
</feature>
<dbReference type="PANTHER" id="PTHR30217">
    <property type="entry name" value="PEPTIDASE U32 FAMILY"/>
    <property type="match status" value="1"/>
</dbReference>
<protein>
    <submittedName>
        <fullName evidence="2">DUF3656 domain-containing protein</fullName>
    </submittedName>
</protein>